<keyword evidence="2" id="KW-0812">Transmembrane</keyword>
<name>A0A4Q9KSW3_9MICR</name>
<evidence type="ECO:0000313" key="3">
    <source>
        <dbReference type="EMBL" id="TBT97049.1"/>
    </source>
</evidence>
<proteinExistence type="predicted"/>
<feature type="transmembrane region" description="Helical" evidence="2">
    <location>
        <begin position="120"/>
        <end position="138"/>
    </location>
</feature>
<feature type="region of interest" description="Disordered" evidence="1">
    <location>
        <begin position="170"/>
        <end position="263"/>
    </location>
</feature>
<reference evidence="3 4" key="1">
    <citation type="submission" date="2017-12" db="EMBL/GenBank/DDBJ databases">
        <authorList>
            <person name="Pombert J.-F."/>
            <person name="Haag K.L."/>
            <person name="Ebert D."/>
        </authorList>
    </citation>
    <scope>NUCLEOTIDE SEQUENCE [LARGE SCALE GENOMIC DNA]</scope>
    <source>
        <strain evidence="3">FI-OER-3-3</strain>
    </source>
</reference>
<evidence type="ECO:0000313" key="4">
    <source>
        <dbReference type="Proteomes" id="UP000292362"/>
    </source>
</evidence>
<accession>A0A4Q9KSW3</accession>
<keyword evidence="2" id="KW-0472">Membrane</keyword>
<gene>
    <name evidence="3" type="ORF">CWI37_2537p0010</name>
</gene>
<feature type="non-terminal residue" evidence="3">
    <location>
        <position position="1"/>
    </location>
</feature>
<feature type="compositionally biased region" description="Low complexity" evidence="1">
    <location>
        <begin position="226"/>
        <end position="263"/>
    </location>
</feature>
<sequence>TNNTTYTTNIKNRLIAICLFAEERVKKNNIYKILLDSSLLSLVIILNGTLDLEVLRILRRILKKLERSKYLNEISDFNIYENGCGYEVQYGLRYGDIVKYKMLLGILCCGMGMYRMRFSCFGVFCVVCSFYVLFPVSVCEQEYFQMYRYFIVMCFEQRYYMSGRECGRDKEYTKDYSSSNRDKGYISNKDYSNKDKDSNKDKGYISSRDKDSNKDYNISTRDKEINNSFNNHTNTNTNINTNTNTNTNANTNINTNTNTNNIQDNNNLTTDPFSLHFNTFNINFSDIDGLNNNNDNFIEDYLNESLCDLEEEEFNFNENMKGEEEIEMYENRSVFRNIKGIDRYSSGSKVEICECSKSGYSISKGSISRDNKDNTNKSNTNNNTIPNKHTTVNTFDYKQLLVVKNGFYLLKSVLVESSKGFLKDFLRLESYKKKIVLDILSNYYEENGQKYYSMEIEILKELMCYTLCRDIVVGI</sequence>
<feature type="compositionally biased region" description="Basic and acidic residues" evidence="1">
    <location>
        <begin position="170"/>
        <end position="184"/>
    </location>
</feature>
<keyword evidence="2" id="KW-1133">Transmembrane helix</keyword>
<dbReference type="AlphaFoldDB" id="A0A4Q9KSW3"/>
<feature type="compositionally biased region" description="Basic and acidic residues" evidence="1">
    <location>
        <begin position="191"/>
        <end position="225"/>
    </location>
</feature>
<protein>
    <submittedName>
        <fullName evidence="3">Uncharacterized protein</fullName>
    </submittedName>
</protein>
<evidence type="ECO:0000256" key="1">
    <source>
        <dbReference type="SAM" id="MobiDB-lite"/>
    </source>
</evidence>
<dbReference type="Proteomes" id="UP000292362">
    <property type="component" value="Unassembled WGS sequence"/>
</dbReference>
<dbReference type="EMBL" id="PITJ01002537">
    <property type="protein sequence ID" value="TBT97049.1"/>
    <property type="molecule type" value="Genomic_DNA"/>
</dbReference>
<comment type="caution">
    <text evidence="3">The sequence shown here is derived from an EMBL/GenBank/DDBJ whole genome shotgun (WGS) entry which is preliminary data.</text>
</comment>
<dbReference type="VEuPathDB" id="MicrosporidiaDB:CWI37_2537p0010"/>
<evidence type="ECO:0000256" key="2">
    <source>
        <dbReference type="SAM" id="Phobius"/>
    </source>
</evidence>
<organism evidence="3 4">
    <name type="scientific">Hamiltosporidium tvaerminnensis</name>
    <dbReference type="NCBI Taxonomy" id="1176355"/>
    <lineage>
        <taxon>Eukaryota</taxon>
        <taxon>Fungi</taxon>
        <taxon>Fungi incertae sedis</taxon>
        <taxon>Microsporidia</taxon>
        <taxon>Dubosqiidae</taxon>
        <taxon>Hamiltosporidium</taxon>
    </lineage>
</organism>